<dbReference type="Gramene" id="PVH47846">
    <property type="protein sequence ID" value="PVH47846"/>
    <property type="gene ID" value="PAHAL_4G163900"/>
</dbReference>
<gene>
    <name evidence="1" type="ORF">PAHAL_4G163900</name>
</gene>
<name>A0A2T8JD47_9POAL</name>
<evidence type="ECO:0000313" key="1">
    <source>
        <dbReference type="EMBL" id="PVH47846.1"/>
    </source>
</evidence>
<dbReference type="Proteomes" id="UP000243499">
    <property type="component" value="Chromosome 4"/>
</dbReference>
<dbReference type="EMBL" id="CM008049">
    <property type="protein sequence ID" value="PVH47846.1"/>
    <property type="molecule type" value="Genomic_DNA"/>
</dbReference>
<organism evidence="1">
    <name type="scientific">Panicum hallii</name>
    <dbReference type="NCBI Taxonomy" id="206008"/>
    <lineage>
        <taxon>Eukaryota</taxon>
        <taxon>Viridiplantae</taxon>
        <taxon>Streptophyta</taxon>
        <taxon>Embryophyta</taxon>
        <taxon>Tracheophyta</taxon>
        <taxon>Spermatophyta</taxon>
        <taxon>Magnoliopsida</taxon>
        <taxon>Liliopsida</taxon>
        <taxon>Poales</taxon>
        <taxon>Poaceae</taxon>
        <taxon>PACMAD clade</taxon>
        <taxon>Panicoideae</taxon>
        <taxon>Panicodae</taxon>
        <taxon>Paniceae</taxon>
        <taxon>Panicinae</taxon>
        <taxon>Panicum</taxon>
        <taxon>Panicum sect. Panicum</taxon>
    </lineage>
</organism>
<dbReference type="AlphaFoldDB" id="A0A2T8JD47"/>
<protein>
    <submittedName>
        <fullName evidence="1">Uncharacterized protein</fullName>
    </submittedName>
</protein>
<reference evidence="1" key="1">
    <citation type="submission" date="2018-04" db="EMBL/GenBank/DDBJ databases">
        <title>WGS assembly of Panicum hallii.</title>
        <authorList>
            <person name="Lovell J."/>
            <person name="Jenkins J."/>
            <person name="Lowry D."/>
            <person name="Mamidi S."/>
            <person name="Sreedasyam A."/>
            <person name="Weng X."/>
            <person name="Barry K."/>
            <person name="Bonette J."/>
            <person name="Campitelli B."/>
            <person name="Daum C."/>
            <person name="Gordon S."/>
            <person name="Gould B."/>
            <person name="Lipzen A."/>
            <person name="Macqueen A."/>
            <person name="Palacio-Mejia J."/>
            <person name="Plott C."/>
            <person name="Shakirov E."/>
            <person name="Shu S."/>
            <person name="Yoshinaga Y."/>
            <person name="Zane M."/>
            <person name="Rokhsar D."/>
            <person name="Grimwood J."/>
            <person name="Schmutz J."/>
            <person name="Juenger T."/>
        </authorList>
    </citation>
    <scope>NUCLEOTIDE SEQUENCE [LARGE SCALE GENOMIC DNA]</scope>
    <source>
        <strain evidence="1">FIL2</strain>
    </source>
</reference>
<sequence length="82" mass="9135">MVLPQLQGRWSCPASCGWRAFHCPYTPFHLGVPSAGGRRWSGVATRGSVDAFWPWFVRRACCSVATLFVTGGRLLARIMYCL</sequence>
<accession>A0A2T8JD47</accession>
<proteinExistence type="predicted"/>